<dbReference type="RefSeq" id="XP_035322281.1">
    <property type="nucleotide sequence ID" value="XM_035468300.1"/>
</dbReference>
<reference evidence="3" key="1">
    <citation type="submission" date="2020-03" db="EMBL/GenBank/DDBJ databases">
        <title>Site-based positive gene gene selection in Geosmithia morbida across the United States reveals a broad range of putative effectors and factors for local host and environmental adapation.</title>
        <authorList>
            <person name="Onufrak A."/>
            <person name="Murdoch R.W."/>
            <person name="Gazis R."/>
            <person name="Huff M."/>
            <person name="Staton M."/>
            <person name="Klingeman W."/>
            <person name="Hadziabdic D."/>
        </authorList>
    </citation>
    <scope>NUCLEOTIDE SEQUENCE</scope>
    <source>
        <strain evidence="3">1262</strain>
    </source>
</reference>
<dbReference type="OrthoDB" id="2342176at2759"/>
<evidence type="ECO:0000256" key="1">
    <source>
        <dbReference type="SAM" id="MobiDB-lite"/>
    </source>
</evidence>
<evidence type="ECO:0000313" key="4">
    <source>
        <dbReference type="Proteomes" id="UP000749293"/>
    </source>
</evidence>
<dbReference type="PANTHER" id="PTHR36182:SF1">
    <property type="entry name" value="PROTEIN, PUTATIVE (AFU_ORTHOLOGUE AFUA_6G10930)-RELATED"/>
    <property type="match status" value="1"/>
</dbReference>
<dbReference type="GeneID" id="55972555"/>
<sequence>MKITSTIAAAIVGMASIASAHMEMKDPPPLRSKYNDFTTDADYSMTNPLSADGSDFPCKGYQSLMGTPQGKSVKTYQPGQSYKFTITGSAVHNGGSCQASLSYDEGKTWSVIHSYIGKCPVAGDSDWDFTVPEDAPSGEALFAWTWFNEVGNREMYMNCASVTIGGGSSSRKRTSRIQAAEYVDALVSSRAGGLSGRPAMFVANVGNGCTAPEGGDVEFPDPGPDVTRQTAKGETVAPEGSSCGSSSEATSVVQNPSTPTTTLQTVVKPTASPTQASPSPSPTPTAGSGAQAVGSPCDQEGQWNCVGGSKFQRCASGMWSAMLDMSAGSTCQAGMGDSLVYA</sequence>
<dbReference type="EMBL" id="JAANYQ010000006">
    <property type="protein sequence ID" value="KAF4123629.1"/>
    <property type="molecule type" value="Genomic_DNA"/>
</dbReference>
<feature type="compositionally biased region" description="Polar residues" evidence="1">
    <location>
        <begin position="249"/>
        <end position="267"/>
    </location>
</feature>
<comment type="caution">
    <text evidence="3">The sequence shown here is derived from an EMBL/GenBank/DDBJ whole genome shotgun (WGS) entry which is preliminary data.</text>
</comment>
<name>A0A9P4YZ12_9HYPO</name>
<feature type="region of interest" description="Disordered" evidence="1">
    <location>
        <begin position="212"/>
        <end position="296"/>
    </location>
</feature>
<gene>
    <name evidence="3" type="ORF">GMORB2_6330</name>
</gene>
<proteinExistence type="predicted"/>
<dbReference type="PANTHER" id="PTHR36182">
    <property type="entry name" value="PROTEIN, PUTATIVE (AFU_ORTHOLOGUE AFUA_6G10930)-RELATED"/>
    <property type="match status" value="1"/>
</dbReference>
<dbReference type="AlphaFoldDB" id="A0A9P4YZ12"/>
<evidence type="ECO:0000256" key="2">
    <source>
        <dbReference type="SAM" id="SignalP"/>
    </source>
</evidence>
<feature type="chain" id="PRO_5040416302" evidence="2">
    <location>
        <begin position="21"/>
        <end position="342"/>
    </location>
</feature>
<accession>A0A9P4YZ12</accession>
<feature type="non-terminal residue" evidence="3">
    <location>
        <position position="342"/>
    </location>
</feature>
<evidence type="ECO:0000313" key="3">
    <source>
        <dbReference type="EMBL" id="KAF4123629.1"/>
    </source>
</evidence>
<dbReference type="Proteomes" id="UP000749293">
    <property type="component" value="Unassembled WGS sequence"/>
</dbReference>
<organism evidence="3 4">
    <name type="scientific">Geosmithia morbida</name>
    <dbReference type="NCBI Taxonomy" id="1094350"/>
    <lineage>
        <taxon>Eukaryota</taxon>
        <taxon>Fungi</taxon>
        <taxon>Dikarya</taxon>
        <taxon>Ascomycota</taxon>
        <taxon>Pezizomycotina</taxon>
        <taxon>Sordariomycetes</taxon>
        <taxon>Hypocreomycetidae</taxon>
        <taxon>Hypocreales</taxon>
        <taxon>Bionectriaceae</taxon>
        <taxon>Geosmithia</taxon>
    </lineage>
</organism>
<keyword evidence="4" id="KW-1185">Reference proteome</keyword>
<protein>
    <submittedName>
        <fullName evidence="3">Endo-glucanase</fullName>
    </submittedName>
</protein>
<feature type="compositionally biased region" description="Low complexity" evidence="1">
    <location>
        <begin position="269"/>
        <end position="290"/>
    </location>
</feature>
<feature type="signal peptide" evidence="2">
    <location>
        <begin position="1"/>
        <end position="20"/>
    </location>
</feature>
<feature type="compositionally biased region" description="Low complexity" evidence="1">
    <location>
        <begin position="239"/>
        <end position="248"/>
    </location>
</feature>
<keyword evidence="2" id="KW-0732">Signal</keyword>
<dbReference type="Gene3D" id="2.70.50.70">
    <property type="match status" value="1"/>
</dbReference>